<keyword evidence="2" id="KW-1185">Reference proteome</keyword>
<dbReference type="PANTHER" id="PTHR24112">
    <property type="entry name" value="LEUCINE-RICH REPEAT, ISOFORM F-RELATED"/>
    <property type="match status" value="1"/>
</dbReference>
<dbReference type="AlphaFoldDB" id="A0A0N4ZU93"/>
<dbReference type="GO" id="GO:0034315">
    <property type="term" value="P:regulation of Arp2/3 complex-mediated actin nucleation"/>
    <property type="evidence" value="ECO:0007669"/>
    <property type="project" value="TreeGrafter"/>
</dbReference>
<dbReference type="GO" id="GO:0016477">
    <property type="term" value="P:cell migration"/>
    <property type="evidence" value="ECO:0007669"/>
    <property type="project" value="TreeGrafter"/>
</dbReference>
<evidence type="ECO:0000313" key="2">
    <source>
        <dbReference type="Proteomes" id="UP000038045"/>
    </source>
</evidence>
<dbReference type="GO" id="GO:0030027">
    <property type="term" value="C:lamellipodium"/>
    <property type="evidence" value="ECO:0007669"/>
    <property type="project" value="TreeGrafter"/>
</dbReference>
<feature type="compositionally biased region" description="Polar residues" evidence="1">
    <location>
        <begin position="819"/>
        <end position="833"/>
    </location>
</feature>
<dbReference type="InterPro" id="IPR051279">
    <property type="entry name" value="PP1-Reg/Actin-Interact_Protein"/>
</dbReference>
<feature type="compositionally biased region" description="Low complexity" evidence="1">
    <location>
        <begin position="931"/>
        <end position="944"/>
    </location>
</feature>
<dbReference type="PANTHER" id="PTHR24112:SF66">
    <property type="entry name" value="LEUCINE-RICH REPEAT, ISOFORM F"/>
    <property type="match status" value="1"/>
</dbReference>
<proteinExistence type="predicted"/>
<feature type="compositionally biased region" description="Low complexity" evidence="1">
    <location>
        <begin position="877"/>
        <end position="924"/>
    </location>
</feature>
<dbReference type="SMART" id="SM00368">
    <property type="entry name" value="LRR_RI"/>
    <property type="match status" value="3"/>
</dbReference>
<protein>
    <submittedName>
        <fullName evidence="3">RNI-like protein</fullName>
    </submittedName>
</protein>
<organism evidence="2 3">
    <name type="scientific">Parastrongyloides trichosuri</name>
    <name type="common">Possum-specific nematode worm</name>
    <dbReference type="NCBI Taxonomy" id="131310"/>
    <lineage>
        <taxon>Eukaryota</taxon>
        <taxon>Metazoa</taxon>
        <taxon>Ecdysozoa</taxon>
        <taxon>Nematoda</taxon>
        <taxon>Chromadorea</taxon>
        <taxon>Rhabditida</taxon>
        <taxon>Tylenchina</taxon>
        <taxon>Panagrolaimomorpha</taxon>
        <taxon>Strongyloidoidea</taxon>
        <taxon>Strongyloididae</taxon>
        <taxon>Parastrongyloides</taxon>
    </lineage>
</organism>
<accession>A0A0N4ZU93</accession>
<feature type="compositionally biased region" description="Polar residues" evidence="1">
    <location>
        <begin position="753"/>
        <end position="773"/>
    </location>
</feature>
<dbReference type="WBParaSite" id="PTRK_0001215600.1">
    <property type="protein sequence ID" value="PTRK_0001215600.1"/>
    <property type="gene ID" value="PTRK_0001215600"/>
</dbReference>
<feature type="region of interest" description="Disordered" evidence="1">
    <location>
        <begin position="742"/>
        <end position="963"/>
    </location>
</feature>
<feature type="compositionally biased region" description="Low complexity" evidence="1">
    <location>
        <begin position="775"/>
        <end position="794"/>
    </location>
</feature>
<dbReference type="InterPro" id="IPR032675">
    <property type="entry name" value="LRR_dom_sf"/>
</dbReference>
<name>A0A0N4ZU93_PARTI</name>
<evidence type="ECO:0000313" key="3">
    <source>
        <dbReference type="WBParaSite" id="PTRK_0001215600.1"/>
    </source>
</evidence>
<evidence type="ECO:0000256" key="1">
    <source>
        <dbReference type="SAM" id="MobiDB-lite"/>
    </source>
</evidence>
<reference evidence="3" key="1">
    <citation type="submission" date="2017-02" db="UniProtKB">
        <authorList>
            <consortium name="WormBaseParasite"/>
        </authorList>
    </citation>
    <scope>IDENTIFICATION</scope>
</reference>
<sequence length="963" mass="108053">MSGAIKLLSNNQLSLSLEEGGTIKKFYIKSDEGLTDKEIQLHILGSLKHYFPSIGPCINNFIELDDNWSIDFEGLPNCYPYLPCNDFRRSYAAICDLYDHQVKEEVIWDIEKIYAASSINVLKLEDFTHLSSKDISAIISVAQFSSFFNGISVDSVKLTNEIIDAILCVVRRSSYLKILTLKSCGLTKDFLNSLSAFIRQNHQCKLEHIDLSGNMIDDKKIFTLFGGCITTIFDNLHYINLSNTLSEKSLDNFCSNIIKNLPEGASLSLHTLILSNNHLKDDVKEICNLLTYCPKLKVLDLSETQFPLEKLFPVIASTNLLNSLENLNLSYTTISKKSKENVSEIKELFSLYSSLKVLSFAYTSFPSEIWTAIITGLGANQFLTGLSLNLAGAIEKGSSILKCHIDQLKFVTELNLRDNNLESDWIQIIAATGRMPILRKLDIGGSTFSHLKKGSKQCLNVLSDTLLELTKIISDDLSSLEELIMSDCKLGSAINVLINNLGWAKTLHTLNISNNDMGQYAIRLLSKALQVNTSLKTLIIDRNQITIEGFFDIVHGLNLNHQLMSIPYPIHDITEAMSKPDKNRMISIIYQMEELLARNRMRKEKEMLKCHEAFRKFQHKMSYLVGELNEDKKDILYHLSDIIPSVKKFDLNDSSGSVNNYIDQFVDSIIPLYEKETFKSLDKLKQVTHFDYGSNGRQTNNPVKFFLKQRLREVVDDCFREFKWHNVSDMCEVFMEILENSKPNPDYEMPRRNGSSTPLTMSNLRNNSLTKSAKSIETSENSSNSPSLTLLPISAPLSNLNRGRPKAPRNLKGNRPCEVTQSPCRSTTSQDIASPSFKRHAFMTSSQTTNESESDKSPIMKNYNINSSKVPVLPPFSSTTTTSSPVDSQSSLTEDGMTNSSISYSSNASNSLTRTTNSTTKQSITPPPIIPRSSKVSSSSLNHPPQLPPKPGNIFSLKSDTKE</sequence>
<dbReference type="GO" id="GO:0005886">
    <property type="term" value="C:plasma membrane"/>
    <property type="evidence" value="ECO:0007669"/>
    <property type="project" value="TreeGrafter"/>
</dbReference>
<dbReference type="STRING" id="131310.A0A0N4ZU93"/>
<dbReference type="SUPFAM" id="SSF52047">
    <property type="entry name" value="RNI-like"/>
    <property type="match status" value="2"/>
</dbReference>
<dbReference type="Gene3D" id="3.80.10.10">
    <property type="entry name" value="Ribonuclease Inhibitor"/>
    <property type="match status" value="1"/>
</dbReference>
<dbReference type="Proteomes" id="UP000038045">
    <property type="component" value="Unplaced"/>
</dbReference>